<feature type="transmembrane region" description="Helical" evidence="1">
    <location>
        <begin position="103"/>
        <end position="125"/>
    </location>
</feature>
<evidence type="ECO:0000256" key="1">
    <source>
        <dbReference type="SAM" id="Phobius"/>
    </source>
</evidence>
<dbReference type="EMBL" id="MFUR01000005">
    <property type="protein sequence ID" value="OGI87068.1"/>
    <property type="molecule type" value="Genomic_DNA"/>
</dbReference>
<name>A0A1F6WYW9_9BACT</name>
<dbReference type="Proteomes" id="UP000177001">
    <property type="component" value="Unassembled WGS sequence"/>
</dbReference>
<evidence type="ECO:0000313" key="3">
    <source>
        <dbReference type="Proteomes" id="UP000177001"/>
    </source>
</evidence>
<feature type="transmembrane region" description="Helical" evidence="1">
    <location>
        <begin position="43"/>
        <end position="61"/>
    </location>
</feature>
<keyword evidence="1" id="KW-0472">Membrane</keyword>
<organism evidence="2 3">
    <name type="scientific">Candidatus Nomurabacteria bacterium RIFCSPLOWO2_01_FULL_36_16</name>
    <dbReference type="NCBI Taxonomy" id="1801767"/>
    <lineage>
        <taxon>Bacteria</taxon>
        <taxon>Candidatus Nomuraibacteriota</taxon>
    </lineage>
</organism>
<gene>
    <name evidence="2" type="ORF">A3A91_00120</name>
</gene>
<dbReference type="AlphaFoldDB" id="A0A1F6WYW9"/>
<evidence type="ECO:0000313" key="2">
    <source>
        <dbReference type="EMBL" id="OGI87068.1"/>
    </source>
</evidence>
<comment type="caution">
    <text evidence="2">The sequence shown here is derived from an EMBL/GenBank/DDBJ whole genome shotgun (WGS) entry which is preliminary data.</text>
</comment>
<accession>A0A1F6WYW9</accession>
<reference evidence="2 3" key="1">
    <citation type="journal article" date="2016" name="Nat. Commun.">
        <title>Thousands of microbial genomes shed light on interconnected biogeochemical processes in an aquifer system.</title>
        <authorList>
            <person name="Anantharaman K."/>
            <person name="Brown C.T."/>
            <person name="Hug L.A."/>
            <person name="Sharon I."/>
            <person name="Castelle C.J."/>
            <person name="Probst A.J."/>
            <person name="Thomas B.C."/>
            <person name="Singh A."/>
            <person name="Wilkins M.J."/>
            <person name="Karaoz U."/>
            <person name="Brodie E.L."/>
            <person name="Williams K.H."/>
            <person name="Hubbard S.S."/>
            <person name="Banfield J.F."/>
        </authorList>
    </citation>
    <scope>NUCLEOTIDE SEQUENCE [LARGE SCALE GENOMIC DNA]</scope>
</reference>
<sequence>MKDIKENLKNAFLKGSLLPEANLADDIWKAVIKRNQRIVYSKLITLSLTGFVSLYSLAPAFRMLALDFSQSGFYEYLSLTFSSGGSIVAYWKDFLLLLAESLPVMSILLFLMLVFVFFLSLKYAIKQIVKGQLSLSL</sequence>
<proteinExistence type="predicted"/>
<keyword evidence="1" id="KW-0812">Transmembrane</keyword>
<keyword evidence="1" id="KW-1133">Transmembrane helix</keyword>
<protein>
    <submittedName>
        <fullName evidence="2">Uncharacterized protein</fullName>
    </submittedName>
</protein>